<proteinExistence type="inferred from homology"/>
<evidence type="ECO:0000313" key="4">
    <source>
        <dbReference type="Proteomes" id="UP000321274"/>
    </source>
</evidence>
<dbReference type="AlphaFoldDB" id="A0AAV3VXN1"/>
<dbReference type="GO" id="GO:0006270">
    <property type="term" value="P:DNA replication initiation"/>
    <property type="evidence" value="ECO:0007669"/>
    <property type="project" value="InterPro"/>
</dbReference>
<dbReference type="NCBIfam" id="NF038290">
    <property type="entry name" value="repM_Acin"/>
    <property type="match status" value="1"/>
</dbReference>
<evidence type="ECO:0000256" key="1">
    <source>
        <dbReference type="ARBA" id="ARBA00038283"/>
    </source>
</evidence>
<evidence type="ECO:0000313" key="3">
    <source>
        <dbReference type="EMBL" id="GEK45541.1"/>
    </source>
</evidence>
<protein>
    <recommendedName>
        <fullName evidence="2">Initiator Rep protein WH1 domain-containing protein</fullName>
    </recommendedName>
</protein>
<reference evidence="3 4" key="1">
    <citation type="submission" date="2019-07" db="EMBL/GenBank/DDBJ databases">
        <title>Whole genome shotgun sequence of Acinetobacter johnsonii NBRC 102197.</title>
        <authorList>
            <person name="Hosoyama A."/>
            <person name="Uohara A."/>
            <person name="Ohji S."/>
            <person name="Ichikawa N."/>
        </authorList>
    </citation>
    <scope>NUCLEOTIDE SEQUENCE [LARGE SCALE GENOMIC DNA]</scope>
    <source>
        <strain evidence="3 4">NBRC 102197</strain>
    </source>
</reference>
<feature type="domain" description="Initiator Rep protein WH1" evidence="2">
    <location>
        <begin position="8"/>
        <end position="154"/>
    </location>
</feature>
<gene>
    <name evidence="3" type="ORF">AJO04nite_27990</name>
</gene>
<dbReference type="EMBL" id="BJUJ01000119">
    <property type="protein sequence ID" value="GEK45541.1"/>
    <property type="molecule type" value="Genomic_DNA"/>
</dbReference>
<evidence type="ECO:0000259" key="2">
    <source>
        <dbReference type="Pfam" id="PF01051"/>
    </source>
</evidence>
<dbReference type="Pfam" id="PF21205">
    <property type="entry name" value="Rep3_C"/>
    <property type="match status" value="1"/>
</dbReference>
<dbReference type="Proteomes" id="UP000321274">
    <property type="component" value="Unassembled WGS sequence"/>
</dbReference>
<dbReference type="GO" id="GO:0003887">
    <property type="term" value="F:DNA-directed DNA polymerase activity"/>
    <property type="evidence" value="ECO:0007669"/>
    <property type="project" value="InterPro"/>
</dbReference>
<organism evidence="3 4">
    <name type="scientific">Acinetobacter johnsonii</name>
    <dbReference type="NCBI Taxonomy" id="40214"/>
    <lineage>
        <taxon>Bacteria</taxon>
        <taxon>Pseudomonadati</taxon>
        <taxon>Pseudomonadota</taxon>
        <taxon>Gammaproteobacteria</taxon>
        <taxon>Moraxellales</taxon>
        <taxon>Moraxellaceae</taxon>
        <taxon>Acinetobacter</taxon>
    </lineage>
</organism>
<dbReference type="SUPFAM" id="SSF46785">
    <property type="entry name" value="Winged helix' DNA-binding domain"/>
    <property type="match status" value="2"/>
</dbReference>
<dbReference type="InterPro" id="IPR000525">
    <property type="entry name" value="Initiator_Rep_WH1"/>
</dbReference>
<sequence length="307" mass="35215">MTNNNKLVVKDNALIDASFNLSLIEQRIMLLAIVGARESSNLTSDTPIEVFVSDYVHQFKVDSNNAYGLLREAAKTLKRREFSYLDRYKGQEALTTANWVNKVTYVDSSGLIVLYLSNEVISLISRLSEQFTKYHIEQVSDFKSKYSIRLYELLIKWLNVAKTEKYSINDLRSKLGLDATEYSTMSNFKSNVLDRAVSEINKHTNITVDYDQFKKGRVITDIQFRIKSKAIPAQHELTKTSQVTFHQMTDAQINMFGNQLSRLPEFSNLANGNESYESLAAKIKEMLRDPIQQKQFLPHLQNLGFKA</sequence>
<dbReference type="Pfam" id="PF01051">
    <property type="entry name" value="Rep3_N"/>
    <property type="match status" value="1"/>
</dbReference>
<dbReference type="RefSeq" id="WP_005268335.1">
    <property type="nucleotide sequence ID" value="NZ_BJUJ01000119.1"/>
</dbReference>
<dbReference type="InterPro" id="IPR036390">
    <property type="entry name" value="WH_DNA-bd_sf"/>
</dbReference>
<dbReference type="InterPro" id="IPR036388">
    <property type="entry name" value="WH-like_DNA-bd_sf"/>
</dbReference>
<name>A0AAV3VXN1_ACIJO</name>
<comment type="similarity">
    <text evidence="1">Belongs to the initiator RepB protein family.</text>
</comment>
<accession>A0AAV3VXN1</accession>
<dbReference type="Gene3D" id="1.10.10.10">
    <property type="entry name" value="Winged helix-like DNA-binding domain superfamily/Winged helix DNA-binding domain"/>
    <property type="match status" value="2"/>
</dbReference>
<comment type="caution">
    <text evidence="3">The sequence shown here is derived from an EMBL/GenBank/DDBJ whole genome shotgun (WGS) entry which is preliminary data.</text>
</comment>